<sequence>MNSEASVLAPGFLIASPPLGDPNFDKTVVLLAVHSEGGALGFVVNRPAPMTLGELLSFAGYGNDLKDPAPVYLGGPVQPSSGWILCLDPALGGDESGVIPVGSRVRVTSSRSAFDALAADAVRGAVAADPRHRTVLLGYSGWGPGQLEREIAAGAWLPVPLDEGVLFDVAADRRWEQAYALLGLRPIEVMTMRTIGEA</sequence>
<evidence type="ECO:0000256" key="2">
    <source>
        <dbReference type="HAMAP-Rule" id="MF_00758"/>
    </source>
</evidence>
<dbReference type="AlphaFoldDB" id="A0A150QZ09"/>
<dbReference type="SUPFAM" id="SSF143456">
    <property type="entry name" value="VC0467-like"/>
    <property type="match status" value="1"/>
</dbReference>
<accession>A0A150QZ09</accession>
<evidence type="ECO:0000313" key="3">
    <source>
        <dbReference type="EMBL" id="KYF72858.1"/>
    </source>
</evidence>
<reference evidence="3 4" key="1">
    <citation type="submission" date="2014-02" db="EMBL/GenBank/DDBJ databases">
        <title>The small core and large imbalanced accessory genome model reveals a collaborative survival strategy of Sorangium cellulosum strains in nature.</title>
        <authorList>
            <person name="Han K."/>
            <person name="Peng R."/>
            <person name="Blom J."/>
            <person name="Li Y.-Z."/>
        </authorList>
    </citation>
    <scope>NUCLEOTIDE SEQUENCE [LARGE SCALE GENOMIC DNA]</scope>
    <source>
        <strain evidence="3 4">So0008-312</strain>
    </source>
</reference>
<dbReference type="HAMAP" id="MF_00758">
    <property type="entry name" value="UPF0301"/>
    <property type="match status" value="1"/>
</dbReference>
<comment type="similarity">
    <text evidence="1 2">Belongs to the UPF0301 (AlgH) family.</text>
</comment>
<evidence type="ECO:0000313" key="4">
    <source>
        <dbReference type="Proteomes" id="UP000075260"/>
    </source>
</evidence>
<dbReference type="InterPro" id="IPR003774">
    <property type="entry name" value="AlgH-like"/>
</dbReference>
<organism evidence="3 4">
    <name type="scientific">Sorangium cellulosum</name>
    <name type="common">Polyangium cellulosum</name>
    <dbReference type="NCBI Taxonomy" id="56"/>
    <lineage>
        <taxon>Bacteria</taxon>
        <taxon>Pseudomonadati</taxon>
        <taxon>Myxococcota</taxon>
        <taxon>Polyangia</taxon>
        <taxon>Polyangiales</taxon>
        <taxon>Polyangiaceae</taxon>
        <taxon>Sorangium</taxon>
    </lineage>
</organism>
<name>A0A150QZ09_SORCE</name>
<dbReference type="PANTHER" id="PTHR30327:SF1">
    <property type="entry name" value="UPF0301 PROTEIN YQGE"/>
    <property type="match status" value="1"/>
</dbReference>
<gene>
    <name evidence="3" type="ORF">BE15_03050</name>
</gene>
<dbReference type="PANTHER" id="PTHR30327">
    <property type="entry name" value="UNCHARACTERIZED PROTEIN YQGE"/>
    <property type="match status" value="1"/>
</dbReference>
<evidence type="ECO:0000256" key="1">
    <source>
        <dbReference type="ARBA" id="ARBA00009600"/>
    </source>
</evidence>
<dbReference type="OrthoDB" id="9807486at2"/>
<dbReference type="GO" id="GO:0005829">
    <property type="term" value="C:cytosol"/>
    <property type="evidence" value="ECO:0007669"/>
    <property type="project" value="TreeGrafter"/>
</dbReference>
<comment type="caution">
    <text evidence="3">The sequence shown here is derived from an EMBL/GenBank/DDBJ whole genome shotgun (WGS) entry which is preliminary data.</text>
</comment>
<protein>
    <recommendedName>
        <fullName evidence="2">UPF0301 protein BE15_03050</fullName>
    </recommendedName>
</protein>
<dbReference type="Pfam" id="PF02622">
    <property type="entry name" value="DUF179"/>
    <property type="match status" value="1"/>
</dbReference>
<proteinExistence type="inferred from homology"/>
<dbReference type="EMBL" id="JEMA01000233">
    <property type="protein sequence ID" value="KYF72858.1"/>
    <property type="molecule type" value="Genomic_DNA"/>
</dbReference>
<dbReference type="Gene3D" id="3.40.1740.10">
    <property type="entry name" value="VC0467-like"/>
    <property type="match status" value="1"/>
</dbReference>
<dbReference type="Proteomes" id="UP000075260">
    <property type="component" value="Unassembled WGS sequence"/>
</dbReference>
<dbReference type="RefSeq" id="WP_061606068.1">
    <property type="nucleotide sequence ID" value="NZ_CP162579.1"/>
</dbReference>